<dbReference type="EMBL" id="WHNP01000016">
    <property type="protein sequence ID" value="MPW18931.1"/>
    <property type="molecule type" value="Genomic_DNA"/>
</dbReference>
<name>A0A7X1NCC2_9BURK</name>
<accession>A0A7X1NCC2</accession>
<comment type="caution">
    <text evidence="1">The sequence shown here is derived from an EMBL/GenBank/DDBJ whole genome shotgun (WGS) entry which is preliminary data.</text>
</comment>
<gene>
    <name evidence="1" type="ORF">GCT13_19015</name>
</gene>
<organism evidence="1 2">
    <name type="scientific">Paraburkholderia franconis</name>
    <dbReference type="NCBI Taxonomy" id="2654983"/>
    <lineage>
        <taxon>Bacteria</taxon>
        <taxon>Pseudomonadati</taxon>
        <taxon>Pseudomonadota</taxon>
        <taxon>Betaproteobacteria</taxon>
        <taxon>Burkholderiales</taxon>
        <taxon>Burkholderiaceae</taxon>
        <taxon>Paraburkholderia</taxon>
    </lineage>
</organism>
<dbReference type="AlphaFoldDB" id="A0A7X1NCC2"/>
<reference evidence="1 2" key="1">
    <citation type="submission" date="2019-10" db="EMBL/GenBank/DDBJ databases">
        <title>Paraburkholderia sp. isolated from nodules of Mimosa pudica from Brazilian Atlantic Forest soils.</title>
        <authorList>
            <person name="Paulitsch F."/>
            <person name="Hungria M."/>
            <person name="Dall'Agnol R."/>
        </authorList>
    </citation>
    <scope>NUCLEOTIDE SEQUENCE [LARGE SCALE GENOMIC DNA]</scope>
    <source>
        <strain evidence="1 2">CNPSo 3157</strain>
    </source>
</reference>
<evidence type="ECO:0000313" key="1">
    <source>
        <dbReference type="EMBL" id="MPW18931.1"/>
    </source>
</evidence>
<keyword evidence="2" id="KW-1185">Reference proteome</keyword>
<proteinExistence type="predicted"/>
<dbReference type="Pfam" id="PF18143">
    <property type="entry name" value="HAD_SAK_2"/>
    <property type="match status" value="1"/>
</dbReference>
<sequence length="182" mass="20644">MTGLPGPTLYVPPPRRMGGHVLYLDFDGVAHPESVYLLHKHGPTLLNAPGHVLFEHCALLEEVLAPYSEVRIVLSTSWVRRYRGSVRRLSRRLPPALRARVVGATYHSKMDQHEFAAAPRGMQVWGDVLRRKPQKWLALDDDWLHWPAWCRENLIRTDPVLGISEPSVLAELKEKLLAMHGG</sequence>
<dbReference type="Proteomes" id="UP000484381">
    <property type="component" value="Unassembled WGS sequence"/>
</dbReference>
<evidence type="ECO:0000313" key="2">
    <source>
        <dbReference type="Proteomes" id="UP000484381"/>
    </source>
</evidence>
<protein>
    <submittedName>
        <fullName evidence="1">Uncharacterized protein</fullName>
    </submittedName>
</protein>